<dbReference type="InterPro" id="IPR000801">
    <property type="entry name" value="Esterase-like"/>
</dbReference>
<organism evidence="2 3">
    <name type="scientific">Bacteroides uniformis str. 3978 T3 ii</name>
    <dbReference type="NCBI Taxonomy" id="1339349"/>
    <lineage>
        <taxon>Bacteria</taxon>
        <taxon>Pseudomonadati</taxon>
        <taxon>Bacteroidota</taxon>
        <taxon>Bacteroidia</taxon>
        <taxon>Bacteroidales</taxon>
        <taxon>Bacteroidaceae</taxon>
        <taxon>Bacteroides</taxon>
    </lineage>
</organism>
<dbReference type="SUPFAM" id="SSF53474">
    <property type="entry name" value="alpha/beta-Hydrolases"/>
    <property type="match status" value="1"/>
</dbReference>
<sequence length="294" mass="33349">MKRLILSLLAVCLLWMANAQNPAWGPQSKVVTDSIYSQVLKAHRAYTIYLPQSYSNETDRKYPILYLLHGMSGVNTSWFTDQRVKDVMDQLVASGEACEMIIVSPNAGGNPATCWNGYFNMPGWAYEDFFYKEFLPYIEKTYRVKGDKRHRAIAGLSMGGGGTTSYAQRYPDMYCAAYAMSALMNIPVSGEEVGKDPDPTNKMAVLTRSVQEHSCIRYVVEADDARKAQLRTVQWFVDCGDDDFLLDRNIEFFQAMRNAGIPCQFRVRDGGHTSEYWHSALYMCLPFVSRSFAK</sequence>
<dbReference type="InterPro" id="IPR029058">
    <property type="entry name" value="AB_hydrolase_fold"/>
</dbReference>
<dbReference type="Pfam" id="PF00756">
    <property type="entry name" value="Esterase"/>
    <property type="match status" value="1"/>
</dbReference>
<evidence type="ECO:0000313" key="2">
    <source>
        <dbReference type="EMBL" id="KDS52263.1"/>
    </source>
</evidence>
<dbReference type="GO" id="GO:0016747">
    <property type="term" value="F:acyltransferase activity, transferring groups other than amino-acyl groups"/>
    <property type="evidence" value="ECO:0007669"/>
    <property type="project" value="TreeGrafter"/>
</dbReference>
<evidence type="ECO:0000256" key="1">
    <source>
        <dbReference type="SAM" id="SignalP"/>
    </source>
</evidence>
<dbReference type="PANTHER" id="PTHR48098:SF1">
    <property type="entry name" value="DIACYLGLYCEROL ACYLTRANSFERASE_MYCOLYLTRANSFERASE AG85A"/>
    <property type="match status" value="1"/>
</dbReference>
<evidence type="ECO:0000313" key="3">
    <source>
        <dbReference type="Proteomes" id="UP000028013"/>
    </source>
</evidence>
<dbReference type="InterPro" id="IPR050583">
    <property type="entry name" value="Mycobacterial_A85_antigen"/>
</dbReference>
<keyword evidence="1" id="KW-0732">Signal</keyword>
<dbReference type="EMBL" id="JNHN01000160">
    <property type="protein sequence ID" value="KDS52263.1"/>
    <property type="molecule type" value="Genomic_DNA"/>
</dbReference>
<dbReference type="PATRIC" id="fig|1339349.3.peg.1411"/>
<name>A0A078S238_BACUN</name>
<gene>
    <name evidence="2" type="ORF">M094_0125</name>
</gene>
<protein>
    <submittedName>
        <fullName evidence="2">Esterase family protein</fullName>
    </submittedName>
</protein>
<dbReference type="RefSeq" id="WP_035447705.1">
    <property type="nucleotide sequence ID" value="NZ_JNHN01000160.1"/>
</dbReference>
<dbReference type="Gene3D" id="3.40.50.1820">
    <property type="entry name" value="alpha/beta hydrolase"/>
    <property type="match status" value="1"/>
</dbReference>
<reference evidence="2 3" key="1">
    <citation type="submission" date="2014-04" db="EMBL/GenBank/DDBJ databases">
        <authorList>
            <person name="Sears C."/>
            <person name="Carroll K."/>
            <person name="Sack B.R."/>
            <person name="Qadri F."/>
            <person name="Myers L.L."/>
            <person name="Chung G.-T."/>
            <person name="Escheverria P."/>
            <person name="Fraser C.M."/>
            <person name="Sadzewicz L."/>
            <person name="Shefchek K.A."/>
            <person name="Tallon L."/>
            <person name="Das S.P."/>
            <person name="Daugherty S."/>
            <person name="Mongodin E.F."/>
        </authorList>
    </citation>
    <scope>NUCLEOTIDE SEQUENCE [LARGE SCALE GENOMIC DNA]</scope>
    <source>
        <strain evidence="2 3">3978 T3 ii</strain>
    </source>
</reference>
<feature type="signal peptide" evidence="1">
    <location>
        <begin position="1"/>
        <end position="19"/>
    </location>
</feature>
<dbReference type="PANTHER" id="PTHR48098">
    <property type="entry name" value="ENTEROCHELIN ESTERASE-RELATED"/>
    <property type="match status" value="1"/>
</dbReference>
<feature type="chain" id="PRO_5001744756" evidence="1">
    <location>
        <begin position="20"/>
        <end position="294"/>
    </location>
</feature>
<proteinExistence type="predicted"/>
<accession>A0A078S238</accession>
<dbReference type="AlphaFoldDB" id="A0A078S238"/>
<comment type="caution">
    <text evidence="2">The sequence shown here is derived from an EMBL/GenBank/DDBJ whole genome shotgun (WGS) entry which is preliminary data.</text>
</comment>
<dbReference type="Proteomes" id="UP000028013">
    <property type="component" value="Unassembled WGS sequence"/>
</dbReference>